<protein>
    <submittedName>
        <fullName evidence="1">Uncharacterized protein</fullName>
    </submittedName>
</protein>
<reference evidence="1 2" key="1">
    <citation type="submission" date="2018-02" db="EMBL/GenBank/DDBJ databases">
        <title>Genome sequence of the basidiomycete white-rot fungus Phlebia centrifuga.</title>
        <authorList>
            <person name="Granchi Z."/>
            <person name="Peng M."/>
            <person name="de Vries R.P."/>
            <person name="Hilden K."/>
            <person name="Makela M.R."/>
            <person name="Grigoriev I."/>
            <person name="Riley R."/>
        </authorList>
    </citation>
    <scope>NUCLEOTIDE SEQUENCE [LARGE SCALE GENOMIC DNA]</scope>
    <source>
        <strain evidence="1 2">FBCC195</strain>
    </source>
</reference>
<dbReference type="OrthoDB" id="2690041at2759"/>
<sequence>MAVPIRDKIGIIRAICVKASEDKQYVDDFVYEIARKEKDKAICSKLDDLTLAEDKWERADLFIQLLVAATEKIADYYDKTGDTDAYVISMCQCVVTLA</sequence>
<dbReference type="AlphaFoldDB" id="A0A2R6NRQ5"/>
<gene>
    <name evidence="1" type="ORF">PHLCEN_2v9103</name>
</gene>
<proteinExistence type="predicted"/>
<organism evidence="1 2">
    <name type="scientific">Hermanssonia centrifuga</name>
    <dbReference type="NCBI Taxonomy" id="98765"/>
    <lineage>
        <taxon>Eukaryota</taxon>
        <taxon>Fungi</taxon>
        <taxon>Dikarya</taxon>
        <taxon>Basidiomycota</taxon>
        <taxon>Agaricomycotina</taxon>
        <taxon>Agaricomycetes</taxon>
        <taxon>Polyporales</taxon>
        <taxon>Meruliaceae</taxon>
        <taxon>Hermanssonia</taxon>
    </lineage>
</organism>
<accession>A0A2R6NRQ5</accession>
<dbReference type="EMBL" id="MLYV02000891">
    <property type="protein sequence ID" value="PSR75484.1"/>
    <property type="molecule type" value="Genomic_DNA"/>
</dbReference>
<name>A0A2R6NRQ5_9APHY</name>
<comment type="caution">
    <text evidence="1">The sequence shown here is derived from an EMBL/GenBank/DDBJ whole genome shotgun (WGS) entry which is preliminary data.</text>
</comment>
<keyword evidence="2" id="KW-1185">Reference proteome</keyword>
<evidence type="ECO:0000313" key="1">
    <source>
        <dbReference type="EMBL" id="PSR75484.1"/>
    </source>
</evidence>
<dbReference type="Proteomes" id="UP000186601">
    <property type="component" value="Unassembled WGS sequence"/>
</dbReference>
<evidence type="ECO:0000313" key="2">
    <source>
        <dbReference type="Proteomes" id="UP000186601"/>
    </source>
</evidence>